<dbReference type="OrthoDB" id="9775889at2"/>
<comment type="similarity">
    <text evidence="6">Belongs to the glycosyl hydrolase 18 family.</text>
</comment>
<dbReference type="InterPro" id="IPR001223">
    <property type="entry name" value="Glyco_hydro18_cat"/>
</dbReference>
<dbReference type="GO" id="GO:0008843">
    <property type="term" value="F:endochitinase activity"/>
    <property type="evidence" value="ECO:0007669"/>
    <property type="project" value="UniProtKB-EC"/>
</dbReference>
<evidence type="ECO:0000256" key="4">
    <source>
        <dbReference type="ARBA" id="ARBA00023295"/>
    </source>
</evidence>
<evidence type="ECO:0000313" key="10">
    <source>
        <dbReference type="Proteomes" id="UP000054742"/>
    </source>
</evidence>
<dbReference type="Proteomes" id="UP000054742">
    <property type="component" value="Unassembled WGS sequence"/>
</dbReference>
<dbReference type="InterPro" id="IPR001579">
    <property type="entry name" value="Glyco_hydro_18_chit_AS"/>
</dbReference>
<dbReference type="PANTHER" id="PTHR11177">
    <property type="entry name" value="CHITINASE"/>
    <property type="match status" value="1"/>
</dbReference>
<accession>A0A0W0SPM5</accession>
<dbReference type="GO" id="GO:0006032">
    <property type="term" value="P:chitin catabolic process"/>
    <property type="evidence" value="ECO:0007669"/>
    <property type="project" value="TreeGrafter"/>
</dbReference>
<evidence type="ECO:0000256" key="3">
    <source>
        <dbReference type="ARBA" id="ARBA00022801"/>
    </source>
</evidence>
<dbReference type="InterPro" id="IPR017853">
    <property type="entry name" value="GH"/>
</dbReference>
<dbReference type="InterPro" id="IPR011583">
    <property type="entry name" value="Chitinase_II/V-like_cat"/>
</dbReference>
<dbReference type="InterPro" id="IPR050314">
    <property type="entry name" value="Glycosyl_Hydrlase_18"/>
</dbReference>
<keyword evidence="10" id="KW-1185">Reference proteome</keyword>
<evidence type="ECO:0000256" key="2">
    <source>
        <dbReference type="ARBA" id="ARBA00012729"/>
    </source>
</evidence>
<dbReference type="STRING" id="29422.Lbru_0977"/>
<evidence type="ECO:0000256" key="7">
    <source>
        <dbReference type="SAM" id="SignalP"/>
    </source>
</evidence>
<feature type="signal peptide" evidence="7">
    <location>
        <begin position="1"/>
        <end position="18"/>
    </location>
</feature>
<organism evidence="9 10">
    <name type="scientific">Legionella brunensis</name>
    <dbReference type="NCBI Taxonomy" id="29422"/>
    <lineage>
        <taxon>Bacteria</taxon>
        <taxon>Pseudomonadati</taxon>
        <taxon>Pseudomonadota</taxon>
        <taxon>Gammaproteobacteria</taxon>
        <taxon>Legionellales</taxon>
        <taxon>Legionellaceae</taxon>
        <taxon>Legionella</taxon>
    </lineage>
</organism>
<evidence type="ECO:0000256" key="5">
    <source>
        <dbReference type="RuleBase" id="RU000489"/>
    </source>
</evidence>
<protein>
    <recommendedName>
        <fullName evidence="2">chitinase</fullName>
        <ecNumber evidence="2">3.2.1.14</ecNumber>
    </recommendedName>
</protein>
<proteinExistence type="inferred from homology"/>
<dbReference type="Pfam" id="PF00704">
    <property type="entry name" value="Glyco_hydro_18"/>
    <property type="match status" value="1"/>
</dbReference>
<comment type="catalytic activity">
    <reaction evidence="1">
        <text>Random endo-hydrolysis of N-acetyl-beta-D-glucosaminide (1-&gt;4)-beta-linkages in chitin and chitodextrins.</text>
        <dbReference type="EC" id="3.2.1.14"/>
    </reaction>
</comment>
<evidence type="ECO:0000259" key="8">
    <source>
        <dbReference type="PROSITE" id="PS51910"/>
    </source>
</evidence>
<keyword evidence="4 5" id="KW-0326">Glycosidase</keyword>
<keyword evidence="7" id="KW-0732">Signal</keyword>
<dbReference type="EMBL" id="LNXV01000007">
    <property type="protein sequence ID" value="KTC85181.1"/>
    <property type="molecule type" value="Genomic_DNA"/>
</dbReference>
<dbReference type="EC" id="3.2.1.14" evidence="2"/>
<dbReference type="SUPFAM" id="SSF51445">
    <property type="entry name" value="(Trans)glycosidases"/>
    <property type="match status" value="1"/>
</dbReference>
<dbReference type="PROSITE" id="PS51910">
    <property type="entry name" value="GH18_2"/>
    <property type="match status" value="1"/>
</dbReference>
<comment type="caution">
    <text evidence="9">The sequence shown here is derived from an EMBL/GenBank/DDBJ whole genome shotgun (WGS) entry which is preliminary data.</text>
</comment>
<dbReference type="AlphaFoldDB" id="A0A0W0SPM5"/>
<keyword evidence="3 5" id="KW-0378">Hydrolase</keyword>
<dbReference type="RefSeq" id="WP_058441071.1">
    <property type="nucleotide sequence ID" value="NZ_CAAAHU010000009.1"/>
</dbReference>
<dbReference type="GO" id="GO:0008061">
    <property type="term" value="F:chitin binding"/>
    <property type="evidence" value="ECO:0007669"/>
    <property type="project" value="InterPro"/>
</dbReference>
<dbReference type="GO" id="GO:0005576">
    <property type="term" value="C:extracellular region"/>
    <property type="evidence" value="ECO:0007669"/>
    <property type="project" value="TreeGrafter"/>
</dbReference>
<dbReference type="GO" id="GO:0005975">
    <property type="term" value="P:carbohydrate metabolic process"/>
    <property type="evidence" value="ECO:0007669"/>
    <property type="project" value="InterPro"/>
</dbReference>
<evidence type="ECO:0000256" key="6">
    <source>
        <dbReference type="RuleBase" id="RU004453"/>
    </source>
</evidence>
<evidence type="ECO:0000256" key="1">
    <source>
        <dbReference type="ARBA" id="ARBA00000822"/>
    </source>
</evidence>
<gene>
    <name evidence="9" type="primary">chiA1</name>
    <name evidence="9" type="ORF">Lbru_0977</name>
</gene>
<evidence type="ECO:0000313" key="9">
    <source>
        <dbReference type="EMBL" id="KTC85181.1"/>
    </source>
</evidence>
<feature type="domain" description="GH18" evidence="8">
    <location>
        <begin position="36"/>
        <end position="414"/>
    </location>
</feature>
<feature type="chain" id="PRO_5006912203" description="chitinase" evidence="7">
    <location>
        <begin position="19"/>
        <end position="415"/>
    </location>
</feature>
<reference evidence="9 10" key="1">
    <citation type="submission" date="2015-11" db="EMBL/GenBank/DDBJ databases">
        <title>Genomic analysis of 38 Legionella species identifies large and diverse effector repertoires.</title>
        <authorList>
            <person name="Burstein D."/>
            <person name="Amaro F."/>
            <person name="Zusman T."/>
            <person name="Lifshitz Z."/>
            <person name="Cohen O."/>
            <person name="Gilbert J.A."/>
            <person name="Pupko T."/>
            <person name="Shuman H.A."/>
            <person name="Segal G."/>
        </authorList>
    </citation>
    <scope>NUCLEOTIDE SEQUENCE [LARGE SCALE GENOMIC DNA]</scope>
    <source>
        <strain evidence="9 10">ATCC 43878</strain>
    </source>
</reference>
<name>A0A0W0SPM5_9GAMM</name>
<dbReference type="PROSITE" id="PS01095">
    <property type="entry name" value="GH18_1"/>
    <property type="match status" value="1"/>
</dbReference>
<sequence length="415" mass="47349">MQKIFIHYLMFLSLCAIAGMTHAWKPYCSVEKKNQQMVIAYLGADSSWELKNTDLVKLEEQLGKVNLVNYAFARFAKDEQGNTILQLTSHDIENIQLLRQLKPNIPIMIAVGGWGDRESFKFLENEEQRMIFVDSVKKMLAQYQLDGIDLDWENELLASEEEIAGVAKLLQRLHESISVDGYCVSNAVPATKAYWRHYPHAKLWQPYVNWTTVMAYDHYGTFGPRTEFGAALYEPNRNEDNAYPYPSTSGNRAIKHYYYQGLAAEKLILGIPFYCHSYYVANSSVADNVNEPGLHVPVIDPNISSQISYSDAYSRYGDRLFAYQINYAHKERQAVTFYGLIPVENTSTSRFLSCDGPQAVLGKIDYVEGNNPMTEHAQDRVRLGGVSFWSLQQDLPFSDENSLLRAIYNGFQATR</sequence>
<dbReference type="PANTHER" id="PTHR11177:SF317">
    <property type="entry name" value="CHITINASE 12-RELATED"/>
    <property type="match status" value="1"/>
</dbReference>
<dbReference type="Gene3D" id="3.20.20.80">
    <property type="entry name" value="Glycosidases"/>
    <property type="match status" value="1"/>
</dbReference>
<dbReference type="SMART" id="SM00636">
    <property type="entry name" value="Glyco_18"/>
    <property type="match status" value="1"/>
</dbReference>
<dbReference type="PATRIC" id="fig|29422.6.peg.1029"/>